<keyword evidence="4" id="KW-0805">Transcription regulation</keyword>
<dbReference type="PANTHER" id="PTHR13161:SF15">
    <property type="entry name" value="SPLICING FACTOR, SUPPRESSOR OF WHITE-APRICOT HOMOLOG"/>
    <property type="match status" value="1"/>
</dbReference>
<evidence type="ECO:0000313" key="11">
    <source>
        <dbReference type="Proteomes" id="UP000218231"/>
    </source>
</evidence>
<dbReference type="Pfam" id="PF01805">
    <property type="entry name" value="Surp"/>
    <property type="match status" value="2"/>
</dbReference>
<evidence type="ECO:0000256" key="3">
    <source>
        <dbReference type="ARBA" id="ARBA00022884"/>
    </source>
</evidence>
<sequence length="829" mass="95820">MSHRNGTGRAQNHARSQKKNVGDDDLLVFGYSCRLFPADSRAAEIAADRHLQTWDADPDKPTLDRFDVRLLLGSMKDVEVPKKNQEDEEDICPTEQMEEEMCDEERYKDLQSAVERDQEEERQRQLEESKRKKKAEFHFSYDEKPGTSSSANNLQEDDSDSEDEPFQPPPGIKFPVGLALPETQKHNHIIERTALFVVEKGPQMEIVIKAKQRNNANQFGFLEFDNILYPYYKYIQKLIREKKYTPSLSKVYKFLEIFRTNEQFQKTTTSGSAVENSKSSKHASQKVPTSNALAAIANMGSDSENNDSDSDCELHPSLLAASSGRKSPDIAEGGVGPKRKPPSPKRNEAHHKTLPKINYDMSKSNDVYAALFKNLSGVNQAKELEKKIEEQRSTGEVDEEWREWWHAFYGELCPHIRPSPLYPPPPDLEPIVQKYAEHVAERGAATELALRNRADLKLDFMKPESPFFSYYQHRVRMHQWHMHQEAEHQNFQQLHFAAMNDRPAPMRYGSPTGMLMHPNPMQSATMPIPVSASRSSESLERFSNSPVPNEEFSANSPQQANLNRKQRRRRLQEAFQVQGAGQIQTAPPPGVVDPLTLKLERNDEENLHKSQSSPALLNIPTENKPSPTSISFSLRQQKEDERQKLMKHDDVSATNDDFEEFGIDFGEEDAKLKNGKEQAEMTPPPPPTIPNNTQLDRKEKARIFMEKLLNEKKMKKQREEDELRQMEMLAREEERRKLVEERERLRKEEMRKAAAESLEPGQALNEIDRMINMRIDNLLQSTMLGAHVERPDEKKKEDEQRDRGRSRDREKKKKKKEKHRKRKGDRRRR</sequence>
<evidence type="ECO:0000256" key="6">
    <source>
        <dbReference type="ARBA" id="ARBA00023187"/>
    </source>
</evidence>
<keyword evidence="3" id="KW-0694">RNA-binding</keyword>
<dbReference type="InterPro" id="IPR000061">
    <property type="entry name" value="Surp"/>
</dbReference>
<feature type="domain" description="SURP motif" evidence="9">
    <location>
        <begin position="431"/>
        <end position="471"/>
    </location>
</feature>
<dbReference type="GO" id="GO:0000395">
    <property type="term" value="P:mRNA 5'-splice site recognition"/>
    <property type="evidence" value="ECO:0007669"/>
    <property type="project" value="TreeGrafter"/>
</dbReference>
<keyword evidence="7" id="KW-0175">Coiled coil</keyword>
<evidence type="ECO:0000256" key="1">
    <source>
        <dbReference type="ARBA" id="ARBA00022664"/>
    </source>
</evidence>
<dbReference type="SMART" id="SM00648">
    <property type="entry name" value="SWAP"/>
    <property type="match status" value="2"/>
</dbReference>
<feature type="compositionally biased region" description="Polar residues" evidence="8">
    <location>
        <begin position="532"/>
        <end position="557"/>
    </location>
</feature>
<feature type="region of interest" description="Disordered" evidence="8">
    <location>
        <begin position="79"/>
        <end position="172"/>
    </location>
</feature>
<accession>A0A2A2JC04</accession>
<evidence type="ECO:0000313" key="10">
    <source>
        <dbReference type="EMBL" id="PAV59119.1"/>
    </source>
</evidence>
<gene>
    <name evidence="10" type="ORF">WR25_10800</name>
</gene>
<keyword evidence="11" id="KW-1185">Reference proteome</keyword>
<evidence type="ECO:0000256" key="7">
    <source>
        <dbReference type="SAM" id="Coils"/>
    </source>
</evidence>
<comment type="caution">
    <text evidence="10">The sequence shown here is derived from an EMBL/GenBank/DDBJ whole genome shotgun (WGS) entry which is preliminary data.</text>
</comment>
<dbReference type="OrthoDB" id="5836667at2759"/>
<dbReference type="InterPro" id="IPR035967">
    <property type="entry name" value="SWAP/Surp_sf"/>
</dbReference>
<reference evidence="10 11" key="1">
    <citation type="journal article" date="2017" name="Curr. Biol.">
        <title>Genome architecture and evolution of a unichromosomal asexual nematode.</title>
        <authorList>
            <person name="Fradin H."/>
            <person name="Zegar C."/>
            <person name="Gutwein M."/>
            <person name="Lucas J."/>
            <person name="Kovtun M."/>
            <person name="Corcoran D."/>
            <person name="Baugh L.R."/>
            <person name="Kiontke K."/>
            <person name="Gunsalus K."/>
            <person name="Fitch D.H."/>
            <person name="Piano F."/>
        </authorList>
    </citation>
    <scope>NUCLEOTIDE SEQUENCE [LARGE SCALE GENOMIC DNA]</scope>
    <source>
        <strain evidence="10">PF1309</strain>
    </source>
</reference>
<feature type="region of interest" description="Disordered" evidence="8">
    <location>
        <begin position="604"/>
        <end position="629"/>
    </location>
</feature>
<feature type="compositionally biased region" description="Basic and acidic residues" evidence="8">
    <location>
        <begin position="104"/>
        <end position="145"/>
    </location>
</feature>
<feature type="region of interest" description="Disordered" evidence="8">
    <location>
        <begin position="782"/>
        <end position="829"/>
    </location>
</feature>
<evidence type="ECO:0000256" key="5">
    <source>
        <dbReference type="ARBA" id="ARBA00023163"/>
    </source>
</evidence>
<dbReference type="EMBL" id="LIAE01010543">
    <property type="protein sequence ID" value="PAV59119.1"/>
    <property type="molecule type" value="Genomic_DNA"/>
</dbReference>
<dbReference type="InterPro" id="IPR019147">
    <property type="entry name" value="SWAP_N_domain"/>
</dbReference>
<dbReference type="AlphaFoldDB" id="A0A2A2JC04"/>
<organism evidence="10 11">
    <name type="scientific">Diploscapter pachys</name>
    <dbReference type="NCBI Taxonomy" id="2018661"/>
    <lineage>
        <taxon>Eukaryota</taxon>
        <taxon>Metazoa</taxon>
        <taxon>Ecdysozoa</taxon>
        <taxon>Nematoda</taxon>
        <taxon>Chromadorea</taxon>
        <taxon>Rhabditida</taxon>
        <taxon>Rhabditina</taxon>
        <taxon>Rhabditomorpha</taxon>
        <taxon>Rhabditoidea</taxon>
        <taxon>Rhabditidae</taxon>
        <taxon>Diploscapter</taxon>
    </lineage>
</organism>
<feature type="region of interest" description="Disordered" evidence="8">
    <location>
        <begin position="268"/>
        <end position="357"/>
    </location>
</feature>
<feature type="domain" description="SURP motif" evidence="9">
    <location>
        <begin position="189"/>
        <end position="232"/>
    </location>
</feature>
<evidence type="ECO:0000256" key="2">
    <source>
        <dbReference type="ARBA" id="ARBA00022737"/>
    </source>
</evidence>
<name>A0A2A2JC04_9BILA</name>
<keyword evidence="5" id="KW-0804">Transcription</keyword>
<dbReference type="Pfam" id="PF09750">
    <property type="entry name" value="DRY_EERY"/>
    <property type="match status" value="1"/>
</dbReference>
<feature type="compositionally biased region" description="Polar residues" evidence="8">
    <location>
        <begin position="1"/>
        <end position="14"/>
    </location>
</feature>
<keyword evidence="2" id="KW-0677">Repeat</keyword>
<protein>
    <recommendedName>
        <fullName evidence="9">SURP motif domain-containing protein</fullName>
    </recommendedName>
</protein>
<keyword evidence="6" id="KW-0508">mRNA splicing</keyword>
<evidence type="ECO:0000256" key="4">
    <source>
        <dbReference type="ARBA" id="ARBA00023015"/>
    </source>
</evidence>
<dbReference type="PANTHER" id="PTHR13161">
    <property type="entry name" value="SPLICING FACTOR SUPPRESSOR OF WHITE APRICOT"/>
    <property type="match status" value="1"/>
</dbReference>
<keyword evidence="1" id="KW-0507">mRNA processing</keyword>
<feature type="coiled-coil region" evidence="7">
    <location>
        <begin position="705"/>
        <end position="758"/>
    </location>
</feature>
<feature type="compositionally biased region" description="Polar residues" evidence="8">
    <location>
        <begin position="268"/>
        <end position="277"/>
    </location>
</feature>
<feature type="compositionally biased region" description="Acidic residues" evidence="8">
    <location>
        <begin position="86"/>
        <end position="103"/>
    </location>
</feature>
<evidence type="ECO:0000256" key="8">
    <source>
        <dbReference type="SAM" id="MobiDB-lite"/>
    </source>
</evidence>
<dbReference type="Proteomes" id="UP000218231">
    <property type="component" value="Unassembled WGS sequence"/>
</dbReference>
<dbReference type="InterPro" id="IPR040397">
    <property type="entry name" value="SWAP"/>
</dbReference>
<evidence type="ECO:0000259" key="9">
    <source>
        <dbReference type="PROSITE" id="PS50128"/>
    </source>
</evidence>
<dbReference type="PROSITE" id="PS50128">
    <property type="entry name" value="SURP"/>
    <property type="match status" value="2"/>
</dbReference>
<dbReference type="GO" id="GO:0003723">
    <property type="term" value="F:RNA binding"/>
    <property type="evidence" value="ECO:0007669"/>
    <property type="project" value="UniProtKB-KW"/>
</dbReference>
<dbReference type="Gene3D" id="1.10.10.790">
    <property type="entry name" value="Surp module"/>
    <property type="match status" value="2"/>
</dbReference>
<proteinExistence type="predicted"/>
<feature type="compositionally biased region" description="Basic residues" evidence="8">
    <location>
        <begin position="810"/>
        <end position="829"/>
    </location>
</feature>
<feature type="compositionally biased region" description="Acidic residues" evidence="8">
    <location>
        <begin position="155"/>
        <end position="165"/>
    </location>
</feature>
<feature type="region of interest" description="Disordered" evidence="8">
    <location>
        <begin position="529"/>
        <end position="569"/>
    </location>
</feature>
<dbReference type="SMART" id="SM01141">
    <property type="entry name" value="DRY_EERY"/>
    <property type="match status" value="1"/>
</dbReference>
<dbReference type="SUPFAM" id="SSF109905">
    <property type="entry name" value="Surp module (SWAP domain)"/>
    <property type="match status" value="2"/>
</dbReference>
<feature type="compositionally biased region" description="Polar residues" evidence="8">
    <location>
        <begin position="609"/>
        <end position="629"/>
    </location>
</feature>
<feature type="region of interest" description="Disordered" evidence="8">
    <location>
        <begin position="1"/>
        <end position="21"/>
    </location>
</feature>
<feature type="compositionally biased region" description="Basic and acidic residues" evidence="8">
    <location>
        <begin position="787"/>
        <end position="809"/>
    </location>
</feature>